<evidence type="ECO:0000313" key="11">
    <source>
        <dbReference type="EMBL" id="KAF6751068.1"/>
    </source>
</evidence>
<comment type="caution">
    <text evidence="11">The sequence shown here is derived from an EMBL/GenBank/DDBJ whole genome shotgun (WGS) entry which is preliminary data.</text>
</comment>
<evidence type="ECO:0000256" key="4">
    <source>
        <dbReference type="ARBA" id="ARBA00014745"/>
    </source>
</evidence>
<evidence type="ECO:0000313" key="12">
    <source>
        <dbReference type="Proteomes" id="UP000521943"/>
    </source>
</evidence>
<organism evidence="11 12">
    <name type="scientific">Ephemerocybe angulata</name>
    <dbReference type="NCBI Taxonomy" id="980116"/>
    <lineage>
        <taxon>Eukaryota</taxon>
        <taxon>Fungi</taxon>
        <taxon>Dikarya</taxon>
        <taxon>Basidiomycota</taxon>
        <taxon>Agaricomycotina</taxon>
        <taxon>Agaricomycetes</taxon>
        <taxon>Agaricomycetidae</taxon>
        <taxon>Agaricales</taxon>
        <taxon>Agaricineae</taxon>
        <taxon>Psathyrellaceae</taxon>
        <taxon>Ephemerocybe</taxon>
    </lineage>
</organism>
<keyword evidence="5 9" id="KW-0507">mRNA processing</keyword>
<dbReference type="EMBL" id="JACGCI010000052">
    <property type="protein sequence ID" value="KAF6751068.1"/>
    <property type="molecule type" value="Genomic_DNA"/>
</dbReference>
<evidence type="ECO:0000256" key="6">
    <source>
        <dbReference type="ARBA" id="ARBA00022728"/>
    </source>
</evidence>
<evidence type="ECO:0000256" key="7">
    <source>
        <dbReference type="ARBA" id="ARBA00023187"/>
    </source>
</evidence>
<dbReference type="InterPro" id="IPR013260">
    <property type="entry name" value="mRNA_splic_SYF2"/>
</dbReference>
<feature type="compositionally biased region" description="Basic and acidic residues" evidence="10">
    <location>
        <begin position="120"/>
        <end position="160"/>
    </location>
</feature>
<keyword evidence="7 9" id="KW-0508">mRNA splicing</keyword>
<keyword evidence="6 9" id="KW-0747">Spliceosome</keyword>
<feature type="region of interest" description="Disordered" evidence="10">
    <location>
        <begin position="108"/>
        <end position="173"/>
    </location>
</feature>
<feature type="compositionally biased region" description="Basic and acidic residues" evidence="10">
    <location>
        <begin position="65"/>
        <end position="77"/>
    </location>
</feature>
<sequence length="395" mass="44279">MPATRASKKKAAPKKTKAQLAAEKAAAEESIVEESTQPPPQAPEDVEMSVDTQEDQPAASSSKGKGPDTTKNETLKEVVSEVLAEAETAVEKVVEKADEVMTAAGDFIDQMTGVEAVGDSGKDDTAPEKSRSHSSEAEGGEGSKPKVSLEERRAKMEQLRKKMAAGTRANRDSLAEEAARAKLNARELARLERQRKLAETLRIKADAEERGEDAERQKNWEYTIEENDEWEKKLARKKRRADYEFHDDAHAARRRYKKDLDQIKPDLETYNQQKAMAMGLNPSTSNALTTFSSSSSAVAITGEQQRLAHENLYRDANTLIYGDNKPSDDAIDRVVGKINKDIEKKAKFHRKRVNEAEGDITYINEHNRVFNNKIKRYYDKYTTEIRDSFERGTAL</sequence>
<evidence type="ECO:0000256" key="9">
    <source>
        <dbReference type="RuleBase" id="RU367148"/>
    </source>
</evidence>
<evidence type="ECO:0000256" key="5">
    <source>
        <dbReference type="ARBA" id="ARBA00022664"/>
    </source>
</evidence>
<evidence type="ECO:0000256" key="1">
    <source>
        <dbReference type="ARBA" id="ARBA00003777"/>
    </source>
</evidence>
<feature type="region of interest" description="Disordered" evidence="10">
    <location>
        <begin position="1"/>
        <end position="77"/>
    </location>
</feature>
<gene>
    <name evidence="11" type="ORF">DFP72DRAFT_908388</name>
</gene>
<keyword evidence="8 9" id="KW-0539">Nucleus</keyword>
<comment type="subcellular location">
    <subcellularLocation>
        <location evidence="2 9">Nucleus</location>
    </subcellularLocation>
</comment>
<protein>
    <recommendedName>
        <fullName evidence="4 9">Pre-mRNA-splicing factor SYF2</fullName>
    </recommendedName>
</protein>
<evidence type="ECO:0000256" key="3">
    <source>
        <dbReference type="ARBA" id="ARBA00010028"/>
    </source>
</evidence>
<dbReference type="GO" id="GO:0000398">
    <property type="term" value="P:mRNA splicing, via spliceosome"/>
    <property type="evidence" value="ECO:0007669"/>
    <property type="project" value="UniProtKB-UniRule"/>
</dbReference>
<dbReference type="Pfam" id="PF08231">
    <property type="entry name" value="SYF2"/>
    <property type="match status" value="1"/>
</dbReference>
<evidence type="ECO:0000256" key="2">
    <source>
        <dbReference type="ARBA" id="ARBA00004123"/>
    </source>
</evidence>
<dbReference type="PANTHER" id="PTHR13264:SF5">
    <property type="entry name" value="PRE-MRNA-SPLICING FACTOR SYF2"/>
    <property type="match status" value="1"/>
</dbReference>
<dbReference type="GO" id="GO:0071014">
    <property type="term" value="C:post-mRNA release spliceosomal complex"/>
    <property type="evidence" value="ECO:0007669"/>
    <property type="project" value="TreeGrafter"/>
</dbReference>
<comment type="similarity">
    <text evidence="3 9">Belongs to the SYF2 family.</text>
</comment>
<feature type="compositionally biased region" description="Acidic residues" evidence="10">
    <location>
        <begin position="44"/>
        <end position="54"/>
    </location>
</feature>
<proteinExistence type="inferred from homology"/>
<dbReference type="GO" id="GO:0071013">
    <property type="term" value="C:catalytic step 2 spliceosome"/>
    <property type="evidence" value="ECO:0007669"/>
    <property type="project" value="TreeGrafter"/>
</dbReference>
<dbReference type="AlphaFoldDB" id="A0A8H6M0M9"/>
<accession>A0A8H6M0M9</accession>
<evidence type="ECO:0000256" key="10">
    <source>
        <dbReference type="SAM" id="MobiDB-lite"/>
    </source>
</evidence>
<keyword evidence="12" id="KW-1185">Reference proteome</keyword>
<dbReference type="GO" id="GO:0000974">
    <property type="term" value="C:Prp19 complex"/>
    <property type="evidence" value="ECO:0007669"/>
    <property type="project" value="TreeGrafter"/>
</dbReference>
<dbReference type="Proteomes" id="UP000521943">
    <property type="component" value="Unassembled WGS sequence"/>
</dbReference>
<name>A0A8H6M0M9_9AGAR</name>
<dbReference type="OrthoDB" id="199717at2759"/>
<comment type="function">
    <text evidence="1 9">Involved in pre-mRNA splicing.</text>
</comment>
<dbReference type="PANTHER" id="PTHR13264">
    <property type="entry name" value="GCIP-INTERACTING PROTEIN P29"/>
    <property type="match status" value="1"/>
</dbReference>
<evidence type="ECO:0000256" key="8">
    <source>
        <dbReference type="ARBA" id="ARBA00023242"/>
    </source>
</evidence>
<reference evidence="11 12" key="1">
    <citation type="submission" date="2020-07" db="EMBL/GenBank/DDBJ databases">
        <title>Comparative genomics of pyrophilous fungi reveals a link between fire events and developmental genes.</title>
        <authorList>
            <consortium name="DOE Joint Genome Institute"/>
            <person name="Steindorff A.S."/>
            <person name="Carver A."/>
            <person name="Calhoun S."/>
            <person name="Stillman K."/>
            <person name="Liu H."/>
            <person name="Lipzen A."/>
            <person name="Pangilinan J."/>
            <person name="Labutti K."/>
            <person name="Bruns T.D."/>
            <person name="Grigoriev I.V."/>
        </authorList>
    </citation>
    <scope>NUCLEOTIDE SEQUENCE [LARGE SCALE GENOMIC DNA]</scope>
    <source>
        <strain evidence="11 12">CBS 144469</strain>
    </source>
</reference>
<feature type="compositionally biased region" description="Basic residues" evidence="10">
    <location>
        <begin position="1"/>
        <end position="17"/>
    </location>
</feature>
<comment type="subunit">
    <text evidence="9">May be part of a spliceosome complex.</text>
</comment>